<organism evidence="1 2">
    <name type="scientific">Hymenobacter humi</name>
    <dbReference type="NCBI Taxonomy" id="1411620"/>
    <lineage>
        <taxon>Bacteria</taxon>
        <taxon>Pseudomonadati</taxon>
        <taxon>Bacteroidota</taxon>
        <taxon>Cytophagia</taxon>
        <taxon>Cytophagales</taxon>
        <taxon>Hymenobacteraceae</taxon>
        <taxon>Hymenobacter</taxon>
    </lineage>
</organism>
<comment type="caution">
    <text evidence="1">The sequence shown here is derived from an EMBL/GenBank/DDBJ whole genome shotgun (WGS) entry which is preliminary data.</text>
</comment>
<evidence type="ECO:0000313" key="2">
    <source>
        <dbReference type="Proteomes" id="UP001596513"/>
    </source>
</evidence>
<dbReference type="Proteomes" id="UP001596513">
    <property type="component" value="Unassembled WGS sequence"/>
</dbReference>
<proteinExistence type="predicted"/>
<dbReference type="RefSeq" id="WP_380201624.1">
    <property type="nucleotide sequence ID" value="NZ_JBHTEK010000001.1"/>
</dbReference>
<accession>A0ABW2U324</accession>
<evidence type="ECO:0000313" key="1">
    <source>
        <dbReference type="EMBL" id="MFC7667246.1"/>
    </source>
</evidence>
<gene>
    <name evidence="1" type="ORF">ACFQT0_07300</name>
</gene>
<name>A0ABW2U324_9BACT</name>
<reference evidence="2" key="1">
    <citation type="journal article" date="2019" name="Int. J. Syst. Evol. Microbiol.">
        <title>The Global Catalogue of Microorganisms (GCM) 10K type strain sequencing project: providing services to taxonomists for standard genome sequencing and annotation.</title>
        <authorList>
            <consortium name="The Broad Institute Genomics Platform"/>
            <consortium name="The Broad Institute Genome Sequencing Center for Infectious Disease"/>
            <person name="Wu L."/>
            <person name="Ma J."/>
        </authorList>
    </citation>
    <scope>NUCLEOTIDE SEQUENCE [LARGE SCALE GENOMIC DNA]</scope>
    <source>
        <strain evidence="2">JCM 19635</strain>
    </source>
</reference>
<sequence length="164" mass="18542">MDEQQMATVKYKDWELIVDKELTEATYKKVAAGGADDCTCSNCKNYVAYREQVFPDEVLELFSELGVDYRRDVEIVSYEVLPNGNHHIGGWFHFKGRILAGDDCRLPLPSGGYSLKLKSITGNFSIGFAESSDLTWFKDKAGLVQIEFETIIPWVIDKSLEDSN</sequence>
<dbReference type="EMBL" id="JBHTEK010000001">
    <property type="protein sequence ID" value="MFC7667246.1"/>
    <property type="molecule type" value="Genomic_DNA"/>
</dbReference>
<keyword evidence="2" id="KW-1185">Reference proteome</keyword>
<protein>
    <submittedName>
        <fullName evidence="1">Uncharacterized protein</fullName>
    </submittedName>
</protein>